<protein>
    <submittedName>
        <fullName evidence="2">Uncharacterized protein</fullName>
    </submittedName>
</protein>
<dbReference type="Proteomes" id="UP001367508">
    <property type="component" value="Unassembled WGS sequence"/>
</dbReference>
<evidence type="ECO:0000256" key="1">
    <source>
        <dbReference type="SAM" id="MobiDB-lite"/>
    </source>
</evidence>
<evidence type="ECO:0000313" key="2">
    <source>
        <dbReference type="EMBL" id="KAK7338818.1"/>
    </source>
</evidence>
<comment type="caution">
    <text evidence="2">The sequence shown here is derived from an EMBL/GenBank/DDBJ whole genome shotgun (WGS) entry which is preliminary data.</text>
</comment>
<gene>
    <name evidence="2" type="ORF">VNO77_19450</name>
</gene>
<dbReference type="EMBL" id="JAYMYQ010000004">
    <property type="protein sequence ID" value="KAK7338818.1"/>
    <property type="molecule type" value="Genomic_DNA"/>
</dbReference>
<keyword evidence="3" id="KW-1185">Reference proteome</keyword>
<name>A0AAN9LRC4_CANGL</name>
<accession>A0AAN9LRC4</accession>
<reference evidence="2 3" key="1">
    <citation type="submission" date="2024-01" db="EMBL/GenBank/DDBJ databases">
        <title>The genomes of 5 underutilized Papilionoideae crops provide insights into root nodulation and disease resistanc.</title>
        <authorList>
            <person name="Jiang F."/>
        </authorList>
    </citation>
    <scope>NUCLEOTIDE SEQUENCE [LARGE SCALE GENOMIC DNA]</scope>
    <source>
        <strain evidence="2">LVBAO_FW01</strain>
        <tissue evidence="2">Leaves</tissue>
    </source>
</reference>
<organism evidence="2 3">
    <name type="scientific">Canavalia gladiata</name>
    <name type="common">Sword bean</name>
    <name type="synonym">Dolichos gladiatus</name>
    <dbReference type="NCBI Taxonomy" id="3824"/>
    <lineage>
        <taxon>Eukaryota</taxon>
        <taxon>Viridiplantae</taxon>
        <taxon>Streptophyta</taxon>
        <taxon>Embryophyta</taxon>
        <taxon>Tracheophyta</taxon>
        <taxon>Spermatophyta</taxon>
        <taxon>Magnoliopsida</taxon>
        <taxon>eudicotyledons</taxon>
        <taxon>Gunneridae</taxon>
        <taxon>Pentapetalae</taxon>
        <taxon>rosids</taxon>
        <taxon>fabids</taxon>
        <taxon>Fabales</taxon>
        <taxon>Fabaceae</taxon>
        <taxon>Papilionoideae</taxon>
        <taxon>50 kb inversion clade</taxon>
        <taxon>NPAAA clade</taxon>
        <taxon>indigoferoid/millettioid clade</taxon>
        <taxon>Phaseoleae</taxon>
        <taxon>Canavalia</taxon>
    </lineage>
</organism>
<sequence>MASTPPLVYGILGEGGKSLKSHGATESVAKSHWGEGELERISRLWLPKGHLLPGRTQAFEFTTLHGMPKREFIRWLGDSLAYVTPMKRVDPLLWNGGNGTLATCPDVLEATGGLRLDLARIYKALSNAFRGVFNTRGTTLEATTYQTEEGGMTTYMTKRWTTSGMELLGKSTTLVSIGDIDYDGFLSCPLQLSTWKTYEWMHAPSCLECTISCLMHHQRSDPRFLIDHIRSHARIFKWIYSGISICHPNPDATKLAQGDVVGDRAKSGVPCACHFFTIMVEFPEASAPLIGMLHSPVLRKSLFQNGSRGKTPEKRPQIADSANPKRRNRNQELMKYDIDAACLVENQELVMAC</sequence>
<dbReference type="AlphaFoldDB" id="A0AAN9LRC4"/>
<feature type="region of interest" description="Disordered" evidence="1">
    <location>
        <begin position="304"/>
        <end position="326"/>
    </location>
</feature>
<proteinExistence type="predicted"/>
<evidence type="ECO:0000313" key="3">
    <source>
        <dbReference type="Proteomes" id="UP001367508"/>
    </source>
</evidence>